<dbReference type="GeneID" id="28835636"/>
<name>A0A1B8GV32_9PEZI</name>
<dbReference type="Proteomes" id="UP000091956">
    <property type="component" value="Unassembled WGS sequence"/>
</dbReference>
<evidence type="ECO:0000256" key="1">
    <source>
        <dbReference type="ARBA" id="ARBA00022729"/>
    </source>
</evidence>
<reference evidence="4" key="2">
    <citation type="journal article" date="2018" name="Nat. Commun.">
        <title>Extreme sensitivity to ultraviolet light in the fungal pathogen causing white-nose syndrome of bats.</title>
        <authorList>
            <person name="Palmer J.M."/>
            <person name="Drees K.P."/>
            <person name="Foster J.T."/>
            <person name="Lindner D.L."/>
        </authorList>
    </citation>
    <scope>NUCLEOTIDE SEQUENCE [LARGE SCALE GENOMIC DNA]</scope>
    <source>
        <strain evidence="4">UAMH 10579</strain>
    </source>
</reference>
<dbReference type="EMBL" id="KV460211">
    <property type="protein sequence ID" value="OBT99686.2"/>
    <property type="molecule type" value="Genomic_DNA"/>
</dbReference>
<dbReference type="InterPro" id="IPR000254">
    <property type="entry name" value="CBD"/>
</dbReference>
<accession>A0A1B8GV32</accession>
<protein>
    <recommendedName>
        <fullName evidence="2">CBM1 domain-containing protein</fullName>
    </recommendedName>
</protein>
<dbReference type="SMART" id="SM00236">
    <property type="entry name" value="fCBD"/>
    <property type="match status" value="1"/>
</dbReference>
<dbReference type="GO" id="GO:0030248">
    <property type="term" value="F:cellulose binding"/>
    <property type="evidence" value="ECO:0007669"/>
    <property type="project" value="InterPro"/>
</dbReference>
<organism evidence="3 4">
    <name type="scientific">Pseudogymnoascus verrucosus</name>
    <dbReference type="NCBI Taxonomy" id="342668"/>
    <lineage>
        <taxon>Eukaryota</taxon>
        <taxon>Fungi</taxon>
        <taxon>Dikarya</taxon>
        <taxon>Ascomycota</taxon>
        <taxon>Pezizomycotina</taxon>
        <taxon>Leotiomycetes</taxon>
        <taxon>Thelebolales</taxon>
        <taxon>Thelebolaceae</taxon>
        <taxon>Pseudogymnoascus</taxon>
    </lineage>
</organism>
<evidence type="ECO:0000259" key="2">
    <source>
        <dbReference type="PROSITE" id="PS51164"/>
    </source>
</evidence>
<proteinExistence type="predicted"/>
<keyword evidence="4" id="KW-1185">Reference proteome</keyword>
<dbReference type="Pfam" id="PF00734">
    <property type="entry name" value="CBM_1"/>
    <property type="match status" value="1"/>
</dbReference>
<dbReference type="AlphaFoldDB" id="A0A1B8GV32"/>
<feature type="domain" description="CBM1" evidence="2">
    <location>
        <begin position="75"/>
        <end position="113"/>
    </location>
</feature>
<sequence>MVSIKTNLSSPIPFLSTTAKMRSLSLLPLLALSASAQLCADNPSICPASTVCQDRGDGSPSCVGGFSAPCAAGNGGAANWGQCGGQGFAGPTCCAGAPDWLCFYANQFHSQCLRVIYPAPAETTAAPTTMATSTTTAAPATSTVARVCTAHWGQCE</sequence>
<dbReference type="GO" id="GO:0005576">
    <property type="term" value="C:extracellular region"/>
    <property type="evidence" value="ECO:0007669"/>
    <property type="project" value="InterPro"/>
</dbReference>
<keyword evidence="1" id="KW-0732">Signal</keyword>
<reference evidence="3 4" key="1">
    <citation type="submission" date="2016-03" db="EMBL/GenBank/DDBJ databases">
        <title>Comparative genomics of Pseudogymnoascus destructans, the fungus causing white-nose syndrome of bats.</title>
        <authorList>
            <person name="Palmer J.M."/>
            <person name="Drees K.P."/>
            <person name="Foster J.T."/>
            <person name="Lindner D.L."/>
        </authorList>
    </citation>
    <scope>NUCLEOTIDE SEQUENCE [LARGE SCALE GENOMIC DNA]</scope>
    <source>
        <strain evidence="3 4">UAMH 10579</strain>
    </source>
</reference>
<gene>
    <name evidence="3" type="ORF">VE01_02250</name>
</gene>
<evidence type="ECO:0000313" key="3">
    <source>
        <dbReference type="EMBL" id="OBT99686.2"/>
    </source>
</evidence>
<evidence type="ECO:0000313" key="4">
    <source>
        <dbReference type="Proteomes" id="UP000091956"/>
    </source>
</evidence>
<dbReference type="RefSeq" id="XP_018133419.2">
    <property type="nucleotide sequence ID" value="XM_018271761.2"/>
</dbReference>
<dbReference type="GO" id="GO:0005975">
    <property type="term" value="P:carbohydrate metabolic process"/>
    <property type="evidence" value="ECO:0007669"/>
    <property type="project" value="InterPro"/>
</dbReference>
<dbReference type="PROSITE" id="PS51164">
    <property type="entry name" value="CBM1_2"/>
    <property type="match status" value="1"/>
</dbReference>
<dbReference type="InterPro" id="IPR035971">
    <property type="entry name" value="CBD_sf"/>
</dbReference>
<dbReference type="SUPFAM" id="SSF57180">
    <property type="entry name" value="Cellulose-binding domain"/>
    <property type="match status" value="1"/>
</dbReference>